<protein>
    <submittedName>
        <fullName evidence="1">Uncharacterized protein</fullName>
    </submittedName>
</protein>
<dbReference type="InterPro" id="IPR008547">
    <property type="entry name" value="DUF829_TMEM53"/>
</dbReference>
<dbReference type="PANTHER" id="PTHR20908">
    <property type="entry name" value="LD15586P"/>
    <property type="match status" value="1"/>
</dbReference>
<dbReference type="Gene3D" id="3.40.50.1820">
    <property type="entry name" value="alpha/beta hydrolase"/>
    <property type="match status" value="1"/>
</dbReference>
<dbReference type="InterPro" id="IPR029058">
    <property type="entry name" value="AB_hydrolase_fold"/>
</dbReference>
<name>A0A023FSD3_AMBCJ</name>
<proteinExistence type="evidence at transcript level"/>
<dbReference type="SUPFAM" id="SSF53474">
    <property type="entry name" value="alpha/beta-Hydrolases"/>
    <property type="match status" value="1"/>
</dbReference>
<dbReference type="PANTHER" id="PTHR20908:SF1">
    <property type="entry name" value="LD15586P"/>
    <property type="match status" value="1"/>
</dbReference>
<reference evidence="1" key="1">
    <citation type="submission" date="2014-03" db="EMBL/GenBank/DDBJ databases">
        <title>The sialotranscriptome of Amblyomma triste, Amblyomma parvum and Amblyomma cajennense ticks, uncovered by 454-based RNA-seq.</title>
        <authorList>
            <person name="Garcia G.R."/>
            <person name="Gardinassi L.G."/>
            <person name="Ribeiro J.M."/>
            <person name="Anatriello E."/>
            <person name="Ferreira B.R."/>
            <person name="Moreira H.N."/>
            <person name="Mafra C."/>
            <person name="Olegario M.M."/>
            <person name="Szabo P.J."/>
            <person name="Miranda-Santos I.K."/>
            <person name="Maruyama S.R."/>
        </authorList>
    </citation>
    <scope>NUCLEOTIDE SEQUENCE</scope>
    <source>
        <strain evidence="1">Uberlandia</strain>
        <tissue evidence="1">Salivary glands</tissue>
    </source>
</reference>
<accession>A0A023FSD3</accession>
<dbReference type="Pfam" id="PF05705">
    <property type="entry name" value="DUF829"/>
    <property type="match status" value="1"/>
</dbReference>
<evidence type="ECO:0000313" key="1">
    <source>
        <dbReference type="EMBL" id="JAC23565.1"/>
    </source>
</evidence>
<dbReference type="EMBL" id="GBBK01000917">
    <property type="protein sequence ID" value="JAC23565.1"/>
    <property type="molecule type" value="mRNA"/>
</dbReference>
<organism evidence="1">
    <name type="scientific">Amblyomma cajennense</name>
    <name type="common">Cayenne tick</name>
    <name type="synonym">Acarus cajennensis</name>
    <dbReference type="NCBI Taxonomy" id="34607"/>
    <lineage>
        <taxon>Eukaryota</taxon>
        <taxon>Metazoa</taxon>
        <taxon>Ecdysozoa</taxon>
        <taxon>Arthropoda</taxon>
        <taxon>Chelicerata</taxon>
        <taxon>Arachnida</taxon>
        <taxon>Acari</taxon>
        <taxon>Parasitiformes</taxon>
        <taxon>Ixodida</taxon>
        <taxon>Ixodoidea</taxon>
        <taxon>Ixodidae</taxon>
        <taxon>Amblyomminae</taxon>
        <taxon>Amblyomma</taxon>
    </lineage>
</organism>
<sequence>MALRGFRVVVRLIGRPSKQKSLGSVCKVLVPCLSLQNMSTAVRTETLNQNMQLRLSDKPPPTRAFTGAPLVGGGGHSAASPVAVLTSSTRPEEAMPAGHRGVSSSSSTSALRENPLTVLLAWMNAKDAHLQNYHNFYLDLGFDVLTVRTLPLQLAFPASGAQVVAKRLLDFLVNHPNYNRLVVHGFSVGGYQFGEVLVRIRKEGERYADVVPRFKAQVYDSLVDYEGIPKGFPTAVTRSQVVRKVLELVIRFQRLLLYPVSTVHWKASSLAFHDNLLTCPALMINSKRDQVASVAANLLVANKWRQKGTEVAFRTFDDSKHVQHMGLYPDQYCSEVLHLLRKVQLIA</sequence>
<dbReference type="AlphaFoldDB" id="A0A023FSD3"/>
<dbReference type="GO" id="GO:0017171">
    <property type="term" value="F:serine hydrolase activity"/>
    <property type="evidence" value="ECO:0007669"/>
    <property type="project" value="TreeGrafter"/>
</dbReference>